<organism evidence="2 3">
    <name type="scientific">Permianibacter aggregans</name>
    <dbReference type="NCBI Taxonomy" id="1510150"/>
    <lineage>
        <taxon>Bacteria</taxon>
        <taxon>Pseudomonadati</taxon>
        <taxon>Pseudomonadota</taxon>
        <taxon>Gammaproteobacteria</taxon>
        <taxon>Pseudomonadales</taxon>
        <taxon>Pseudomonadaceae</taxon>
        <taxon>Permianibacter</taxon>
    </lineage>
</organism>
<dbReference type="GO" id="GO:0035438">
    <property type="term" value="F:cyclic-di-GMP binding"/>
    <property type="evidence" value="ECO:0007669"/>
    <property type="project" value="InterPro"/>
</dbReference>
<dbReference type="RefSeq" id="WP_133588302.1">
    <property type="nucleotide sequence ID" value="NZ_CP037953.1"/>
</dbReference>
<comment type="caution">
    <text evidence="2">The sequence shown here is derived from an EMBL/GenBank/DDBJ whole genome shotgun (WGS) entry which is preliminary data.</text>
</comment>
<dbReference type="InterPro" id="IPR009875">
    <property type="entry name" value="PilZ_domain"/>
</dbReference>
<protein>
    <submittedName>
        <fullName evidence="2">PilZ domain-containing protein</fullName>
    </submittedName>
</protein>
<evidence type="ECO:0000313" key="2">
    <source>
        <dbReference type="EMBL" id="TDQ49731.1"/>
    </source>
</evidence>
<keyword evidence="3" id="KW-1185">Reference proteome</keyword>
<accession>A0A4R6URN6</accession>
<dbReference type="OrthoDB" id="6182366at2"/>
<dbReference type="AlphaFoldDB" id="A0A4R6URN6"/>
<dbReference type="Pfam" id="PF07238">
    <property type="entry name" value="PilZ"/>
    <property type="match status" value="1"/>
</dbReference>
<reference evidence="2 3" key="1">
    <citation type="submission" date="2019-03" db="EMBL/GenBank/DDBJ databases">
        <title>Genomic Encyclopedia of Type Strains, Phase IV (KMG-IV): sequencing the most valuable type-strain genomes for metagenomic binning, comparative biology and taxonomic classification.</title>
        <authorList>
            <person name="Goeker M."/>
        </authorList>
    </citation>
    <scope>NUCLEOTIDE SEQUENCE [LARGE SCALE GENOMIC DNA]</scope>
    <source>
        <strain evidence="2 3">DSM 103792</strain>
    </source>
</reference>
<dbReference type="Proteomes" id="UP000295375">
    <property type="component" value="Unassembled WGS sequence"/>
</dbReference>
<gene>
    <name evidence="2" type="ORF">EV696_103100</name>
</gene>
<sequence length="109" mass="12216">MNQRSETRESAEDRIHIQVQHGAEMGLAHGVVLHADTNNISAQGINASSQYELAVGVVLDVLVEVPGEKPYLLTAEVRWCNRDDGLYRIGFQVLNNQNSDVLLWQQRFA</sequence>
<dbReference type="Gene3D" id="2.40.10.220">
    <property type="entry name" value="predicted glycosyltransferase like domains"/>
    <property type="match status" value="1"/>
</dbReference>
<evidence type="ECO:0000259" key="1">
    <source>
        <dbReference type="Pfam" id="PF07238"/>
    </source>
</evidence>
<feature type="domain" description="PilZ" evidence="1">
    <location>
        <begin position="3"/>
        <end position="99"/>
    </location>
</feature>
<proteinExistence type="predicted"/>
<dbReference type="EMBL" id="SNYM01000003">
    <property type="protein sequence ID" value="TDQ49731.1"/>
    <property type="molecule type" value="Genomic_DNA"/>
</dbReference>
<name>A0A4R6URN6_9GAMM</name>
<evidence type="ECO:0000313" key="3">
    <source>
        <dbReference type="Proteomes" id="UP000295375"/>
    </source>
</evidence>